<organism evidence="2 3">
    <name type="scientific">Fusarium venenatum</name>
    <dbReference type="NCBI Taxonomy" id="56646"/>
    <lineage>
        <taxon>Eukaryota</taxon>
        <taxon>Fungi</taxon>
        <taxon>Dikarya</taxon>
        <taxon>Ascomycota</taxon>
        <taxon>Pezizomycotina</taxon>
        <taxon>Sordariomycetes</taxon>
        <taxon>Hypocreomycetidae</taxon>
        <taxon>Hypocreales</taxon>
        <taxon>Nectriaceae</taxon>
        <taxon>Fusarium</taxon>
    </lineage>
</organism>
<dbReference type="EMBL" id="LN649230">
    <property type="protein sequence ID" value="CEI61805.1"/>
    <property type="molecule type" value="Genomic_DNA"/>
</dbReference>
<dbReference type="STRING" id="56646.A0A2L2TQG6"/>
<dbReference type="Proteomes" id="UP000245910">
    <property type="component" value="Chromosome II"/>
</dbReference>
<sequence>MPLTQSKPPSHSYELAPVHNTKIESTEPTLTQKPPVTEESAHHGIFSQHRWGLEILSGRDEGYLPLDNDITECTLSYVAYKYTDARANGSVFSFGNIHVVDLEWAARSQSPQIPRLVSSPVKAGIPDFRRLSSWSLWKETDSLKHGLSAVLGDKVNLSRAFDNMASIGPGLVELASLLFAVATIFSSARKQKMPLWKSSALVLLACQHDPDEGLIRGTSESVTELGKRSRIEPHMMRGRLDK</sequence>
<name>A0A2L2TQG6_9HYPO</name>
<evidence type="ECO:0000313" key="2">
    <source>
        <dbReference type="EMBL" id="CEI61805.1"/>
    </source>
</evidence>
<dbReference type="KEGG" id="fvn:FVRRES_06241"/>
<evidence type="ECO:0000256" key="1">
    <source>
        <dbReference type="SAM" id="MobiDB-lite"/>
    </source>
</evidence>
<dbReference type="RefSeq" id="XP_025585525.1">
    <property type="nucleotide sequence ID" value="XM_025734750.2"/>
</dbReference>
<accession>A0A2L2TQG6</accession>
<reference evidence="3" key="1">
    <citation type="submission" date="2014-10" db="EMBL/GenBank/DDBJ databases">
        <authorList>
            <person name="King R."/>
        </authorList>
    </citation>
    <scope>NUCLEOTIDE SEQUENCE [LARGE SCALE GENOMIC DNA]</scope>
    <source>
        <strain evidence="3">A3/5</strain>
    </source>
</reference>
<dbReference type="AlphaFoldDB" id="A0A2L2TQG6"/>
<proteinExistence type="predicted"/>
<evidence type="ECO:0000313" key="3">
    <source>
        <dbReference type="Proteomes" id="UP000245910"/>
    </source>
</evidence>
<keyword evidence="3" id="KW-1185">Reference proteome</keyword>
<protein>
    <submittedName>
        <fullName evidence="2">Uncharacterized protein</fullName>
    </submittedName>
</protein>
<feature type="region of interest" description="Disordered" evidence="1">
    <location>
        <begin position="1"/>
        <end position="39"/>
    </location>
</feature>
<dbReference type="GeneID" id="37257880"/>